<dbReference type="AlphaFoldDB" id="A0A5N6WZU5"/>
<dbReference type="GO" id="GO:0016491">
    <property type="term" value="F:oxidoreductase activity"/>
    <property type="evidence" value="ECO:0007669"/>
    <property type="project" value="InterPro"/>
</dbReference>
<protein>
    <submittedName>
        <fullName evidence="1">Uncharacterized protein</fullName>
    </submittedName>
</protein>
<keyword evidence="2" id="KW-1185">Reference proteome</keyword>
<reference evidence="2" key="1">
    <citation type="submission" date="2019-04" db="EMBL/GenBank/DDBJ databases">
        <title>Friends and foes A comparative genomics studyof 23 Aspergillus species from section Flavi.</title>
        <authorList>
            <consortium name="DOE Joint Genome Institute"/>
            <person name="Kjaerbolling I."/>
            <person name="Vesth T."/>
            <person name="Frisvad J.C."/>
            <person name="Nybo J.L."/>
            <person name="Theobald S."/>
            <person name="Kildgaard S."/>
            <person name="Isbrandt T."/>
            <person name="Kuo A."/>
            <person name="Sato A."/>
            <person name="Lyhne E.K."/>
            <person name="Kogle M.E."/>
            <person name="Wiebenga A."/>
            <person name="Kun R.S."/>
            <person name="Lubbers R.J."/>
            <person name="Makela M.R."/>
            <person name="Barry K."/>
            <person name="Chovatia M."/>
            <person name="Clum A."/>
            <person name="Daum C."/>
            <person name="Haridas S."/>
            <person name="He G."/>
            <person name="LaButti K."/>
            <person name="Lipzen A."/>
            <person name="Mondo S."/>
            <person name="Riley R."/>
            <person name="Salamov A."/>
            <person name="Simmons B.A."/>
            <person name="Magnuson J.K."/>
            <person name="Henrissat B."/>
            <person name="Mortensen U.H."/>
            <person name="Larsen T.O."/>
            <person name="Devries R.P."/>
            <person name="Grigoriev I.V."/>
            <person name="Machida M."/>
            <person name="Baker S.E."/>
            <person name="Andersen M.R."/>
        </authorList>
    </citation>
    <scope>NUCLEOTIDE SEQUENCE [LARGE SCALE GENOMIC DNA]</scope>
    <source>
        <strain evidence="2">CBS 130017</strain>
    </source>
</reference>
<dbReference type="SUPFAM" id="SSF53720">
    <property type="entry name" value="ALDH-like"/>
    <property type="match status" value="1"/>
</dbReference>
<organism evidence="1 2">
    <name type="scientific">Aspergillus sergii</name>
    <dbReference type="NCBI Taxonomy" id="1034303"/>
    <lineage>
        <taxon>Eukaryota</taxon>
        <taxon>Fungi</taxon>
        <taxon>Dikarya</taxon>
        <taxon>Ascomycota</taxon>
        <taxon>Pezizomycotina</taxon>
        <taxon>Eurotiomycetes</taxon>
        <taxon>Eurotiomycetidae</taxon>
        <taxon>Eurotiales</taxon>
        <taxon>Aspergillaceae</taxon>
        <taxon>Aspergillus</taxon>
        <taxon>Aspergillus subgen. Circumdati</taxon>
    </lineage>
</organism>
<evidence type="ECO:0000313" key="2">
    <source>
        <dbReference type="Proteomes" id="UP000325945"/>
    </source>
</evidence>
<dbReference type="InterPro" id="IPR016161">
    <property type="entry name" value="Ald_DH/histidinol_DH"/>
</dbReference>
<gene>
    <name evidence="1" type="ORF">BDV39DRAFT_206301</name>
</gene>
<dbReference type="EMBL" id="ML741802">
    <property type="protein sequence ID" value="KAE8326162.1"/>
    <property type="molecule type" value="Genomic_DNA"/>
</dbReference>
<proteinExistence type="predicted"/>
<dbReference type="Proteomes" id="UP000325945">
    <property type="component" value="Unassembled WGS sequence"/>
</dbReference>
<accession>A0A5N6WZU5</accession>
<evidence type="ECO:0000313" key="1">
    <source>
        <dbReference type="EMBL" id="KAE8326162.1"/>
    </source>
</evidence>
<name>A0A5N6WZU5_9EURO</name>
<sequence>MTYGDDVKQLHHGPMISEAALQRFEQFVERAQEDGHELIYSTTATQMGLESDLITKELFEPLFAAQIYDDASPTGFEDVCELIDFS</sequence>